<organism evidence="4 5">
    <name type="scientific">Patiria miniata</name>
    <name type="common">Bat star</name>
    <name type="synonym">Asterina miniata</name>
    <dbReference type="NCBI Taxonomy" id="46514"/>
    <lineage>
        <taxon>Eukaryota</taxon>
        <taxon>Metazoa</taxon>
        <taxon>Echinodermata</taxon>
        <taxon>Eleutherozoa</taxon>
        <taxon>Asterozoa</taxon>
        <taxon>Asteroidea</taxon>
        <taxon>Valvatacea</taxon>
        <taxon>Valvatida</taxon>
        <taxon>Asterinidae</taxon>
        <taxon>Patiria</taxon>
    </lineage>
</organism>
<feature type="region of interest" description="Disordered" evidence="2">
    <location>
        <begin position="341"/>
        <end position="383"/>
    </location>
</feature>
<feature type="region of interest" description="Disordered" evidence="2">
    <location>
        <begin position="417"/>
        <end position="463"/>
    </location>
</feature>
<feature type="compositionally biased region" description="Acidic residues" evidence="2">
    <location>
        <begin position="226"/>
        <end position="236"/>
    </location>
</feature>
<feature type="chain" id="PRO_5038275623" evidence="3">
    <location>
        <begin position="31"/>
        <end position="573"/>
    </location>
</feature>
<protein>
    <submittedName>
        <fullName evidence="4">Uncharacterized protein</fullName>
    </submittedName>
</protein>
<dbReference type="OrthoDB" id="10043382at2759"/>
<dbReference type="GeneID" id="119724224"/>
<evidence type="ECO:0000313" key="4">
    <source>
        <dbReference type="EnsemblMetazoa" id="XP_038051103.1"/>
    </source>
</evidence>
<dbReference type="EnsemblMetazoa" id="XM_038195173.1">
    <property type="protein sequence ID" value="XP_038051101.1"/>
    <property type="gene ID" value="LOC119724224"/>
</dbReference>
<keyword evidence="5" id="KW-1185">Reference proteome</keyword>
<dbReference type="AlphaFoldDB" id="A0A913ZH38"/>
<dbReference type="PANTHER" id="PTHR37687:SF1">
    <property type="entry name" value="AGAP006772-PA"/>
    <property type="match status" value="1"/>
</dbReference>
<dbReference type="InterPro" id="IPR038875">
    <property type="entry name" value="PLA2_conodipine-like"/>
</dbReference>
<dbReference type="RefSeq" id="XP_038051101.1">
    <property type="nucleotide sequence ID" value="XM_038195173.1"/>
</dbReference>
<dbReference type="InterPro" id="IPR036444">
    <property type="entry name" value="PLipase_A2_dom_sf"/>
</dbReference>
<evidence type="ECO:0000256" key="1">
    <source>
        <dbReference type="SAM" id="Coils"/>
    </source>
</evidence>
<dbReference type="GO" id="GO:0006644">
    <property type="term" value="P:phospholipid metabolic process"/>
    <property type="evidence" value="ECO:0007669"/>
    <property type="project" value="InterPro"/>
</dbReference>
<dbReference type="Gene3D" id="1.20.90.10">
    <property type="entry name" value="Phospholipase A2 domain"/>
    <property type="match status" value="1"/>
</dbReference>
<dbReference type="PANTHER" id="PTHR37687">
    <property type="entry name" value="AGAP006772-PA"/>
    <property type="match status" value="1"/>
</dbReference>
<keyword evidence="3" id="KW-0732">Signal</keyword>
<evidence type="ECO:0000256" key="2">
    <source>
        <dbReference type="SAM" id="MobiDB-lite"/>
    </source>
</evidence>
<evidence type="ECO:0000313" key="5">
    <source>
        <dbReference type="Proteomes" id="UP000887568"/>
    </source>
</evidence>
<evidence type="ECO:0000256" key="3">
    <source>
        <dbReference type="SAM" id="SignalP"/>
    </source>
</evidence>
<reference evidence="4" key="1">
    <citation type="submission" date="2022-11" db="UniProtKB">
        <authorList>
            <consortium name="EnsemblMetazoa"/>
        </authorList>
    </citation>
    <scope>IDENTIFICATION</scope>
</reference>
<name>A0A913ZH38_PATMI</name>
<dbReference type="GO" id="GO:0050482">
    <property type="term" value="P:arachidonate secretion"/>
    <property type="evidence" value="ECO:0007669"/>
    <property type="project" value="InterPro"/>
</dbReference>
<keyword evidence="1" id="KW-0175">Coiled coil</keyword>
<dbReference type="GO" id="GO:0004623">
    <property type="term" value="F:phospholipase A2 activity"/>
    <property type="evidence" value="ECO:0007669"/>
    <property type="project" value="InterPro"/>
</dbReference>
<dbReference type="Proteomes" id="UP000887568">
    <property type="component" value="Unplaced"/>
</dbReference>
<feature type="region of interest" description="Disordered" evidence="2">
    <location>
        <begin position="219"/>
        <end position="294"/>
    </location>
</feature>
<feature type="signal peptide" evidence="3">
    <location>
        <begin position="1"/>
        <end position="30"/>
    </location>
</feature>
<dbReference type="EnsemblMetazoa" id="XM_038195175.1">
    <property type="protein sequence ID" value="XP_038051103.1"/>
    <property type="gene ID" value="LOC119724224"/>
</dbReference>
<feature type="compositionally biased region" description="Acidic residues" evidence="2">
    <location>
        <begin position="341"/>
        <end position="363"/>
    </location>
</feature>
<sequence length="573" mass="64531">MELTASRMILAALPVVAMCLVGGVPTASDAQRIVSFPSAAGYETISRDRARDQFPRREELLQALDFLESYERGIQQNDWNRDQDVGGGLLYGDEADNTLDIPPWLASYLLREAQGNQEDYPPQEEEPEDLSLDLDDQELLEALLEEEEEEEEEAAEEEAVEEAYEEAMEREEQEAIADIVEQEMEDVAANDILDDIWAQEVLQEDAEKNLKWLLVEEEERLQREEEQSEEEEDPFESEFFSSEAENYPAAEPDDQSASENFGEGFTDYGAEYSMVGGSEEAGDFVGESLDDEEKEELLEEAAEILELQEMEDEEEERRKAIRARRILESVIGSLAKEAIQEEMQEEGEAAEDDEGEFEEDEDIQTSSVLDAGMGDGGSEEDVEQEVYNELVEFLENEIDQAIEDVADDILQEIDEEAEKEAEGVIEGEGVESTDEEGDGYFEGAANTEEGSQEVTSEGSEDGDECSSLQYFIDDCNIVNNYGDLGEDGYMDLFAGACNRHQLCYACGEYYDVGSTLCDELYKAEMLARCDEDDTGCRQRAKYFWLVARNNRIPDIESPPICADPCILNYMVEV</sequence>
<dbReference type="OMA" id="QCDFIYR"/>
<feature type="coiled-coil region" evidence="1">
    <location>
        <begin position="384"/>
        <end position="411"/>
    </location>
</feature>
<accession>A0A913ZH38</accession>
<dbReference type="RefSeq" id="XP_038051103.1">
    <property type="nucleotide sequence ID" value="XM_038195175.1"/>
</dbReference>
<feature type="compositionally biased region" description="Acidic residues" evidence="2">
    <location>
        <begin position="417"/>
        <end position="439"/>
    </location>
</feature>
<proteinExistence type="predicted"/>
<feature type="region of interest" description="Disordered" evidence="2">
    <location>
        <begin position="145"/>
        <end position="172"/>
    </location>
</feature>